<comment type="caution">
    <text evidence="1">The sequence shown here is derived from an EMBL/GenBank/DDBJ whole genome shotgun (WGS) entry which is preliminary data.</text>
</comment>
<organism evidence="1 2">
    <name type="scientific">Candidatus Gallibacteroides avistercoris</name>
    <dbReference type="NCBI Taxonomy" id="2840833"/>
    <lineage>
        <taxon>Bacteria</taxon>
        <taxon>Pseudomonadati</taxon>
        <taxon>Bacteroidota</taxon>
        <taxon>Bacteroidia</taxon>
        <taxon>Bacteroidales</taxon>
        <taxon>Bacteroidaceae</taxon>
        <taxon>Bacteroidaceae incertae sedis</taxon>
        <taxon>Candidatus Gallibacteroides</taxon>
    </lineage>
</organism>
<accession>A0A9D1M621</accession>
<reference evidence="1" key="2">
    <citation type="journal article" date="2021" name="PeerJ">
        <title>Extensive microbial diversity within the chicken gut microbiome revealed by metagenomics and culture.</title>
        <authorList>
            <person name="Gilroy R."/>
            <person name="Ravi A."/>
            <person name="Getino M."/>
            <person name="Pursley I."/>
            <person name="Horton D.L."/>
            <person name="Alikhan N.F."/>
            <person name="Baker D."/>
            <person name="Gharbi K."/>
            <person name="Hall N."/>
            <person name="Watson M."/>
            <person name="Adriaenssens E.M."/>
            <person name="Foster-Nyarko E."/>
            <person name="Jarju S."/>
            <person name="Secka A."/>
            <person name="Antonio M."/>
            <person name="Oren A."/>
            <person name="Chaudhuri R.R."/>
            <person name="La Ragione R."/>
            <person name="Hildebrand F."/>
            <person name="Pallen M.J."/>
        </authorList>
    </citation>
    <scope>NUCLEOTIDE SEQUENCE</scope>
    <source>
        <strain evidence="1">CHK158-818</strain>
    </source>
</reference>
<dbReference type="InterPro" id="IPR032286">
    <property type="entry name" value="DUF4837"/>
</dbReference>
<reference evidence="1" key="1">
    <citation type="submission" date="2020-10" db="EMBL/GenBank/DDBJ databases">
        <authorList>
            <person name="Gilroy R."/>
        </authorList>
    </citation>
    <scope>NUCLEOTIDE SEQUENCE</scope>
    <source>
        <strain evidence="1">CHK158-818</strain>
    </source>
</reference>
<name>A0A9D1M621_9BACT</name>
<dbReference type="Pfam" id="PF16125">
    <property type="entry name" value="DUF4837"/>
    <property type="match status" value="1"/>
</dbReference>
<proteinExistence type="predicted"/>
<gene>
    <name evidence="1" type="ORF">IAB03_00970</name>
</gene>
<dbReference type="AlphaFoldDB" id="A0A9D1M621"/>
<protein>
    <submittedName>
        <fullName evidence="1">DUF4837 family protein</fullName>
    </submittedName>
</protein>
<dbReference type="EMBL" id="DVNA01000020">
    <property type="protein sequence ID" value="HIU54361.1"/>
    <property type="molecule type" value="Genomic_DNA"/>
</dbReference>
<dbReference type="Proteomes" id="UP000824112">
    <property type="component" value="Unassembled WGS sequence"/>
</dbReference>
<feature type="non-terminal residue" evidence="1">
    <location>
        <position position="1"/>
    </location>
</feature>
<evidence type="ECO:0000313" key="2">
    <source>
        <dbReference type="Proteomes" id="UP000824112"/>
    </source>
</evidence>
<sequence>ILKGEVGQSIRDVLNFPIPRLPQNEPYFTISQTSFDKFNDLLKPVRNIVMVEVDQEIKSPQFSYSKDLWANGQVVLRIKAPDKIQLKESIDQNKWRIIHFLNKAERERQIAWLKKNTDQIANDRLYEQMNVLLTLPDDLGKIKQGDNFFWTSNGAYKRRTDYVVYAVPYNSVSQLDPENLIVLRDSVMKANIPGGPEGSYMTTHKKVLPPIARIVNLNNAYCVEMRGLWEMEGDIMGGPFISLSQVDELNQRLITAEAFVYAPEMEKADLVRKMEAVLYTLKVPQKMNLEEITVEVDSIQQIN</sequence>
<evidence type="ECO:0000313" key="1">
    <source>
        <dbReference type="EMBL" id="HIU54361.1"/>
    </source>
</evidence>